<dbReference type="GO" id="GO:0007411">
    <property type="term" value="P:axon guidance"/>
    <property type="evidence" value="ECO:0007669"/>
    <property type="project" value="InterPro"/>
</dbReference>
<dbReference type="InterPro" id="IPR014648">
    <property type="entry name" value="Neuropilin"/>
</dbReference>
<dbReference type="Pfam" id="PF11980">
    <property type="entry name" value="DUF3481"/>
    <property type="match status" value="1"/>
</dbReference>
<evidence type="ECO:0000256" key="14">
    <source>
        <dbReference type="ARBA" id="ARBA00022989"/>
    </source>
</evidence>
<keyword evidence="5" id="KW-0358">Heparin-binding</keyword>
<evidence type="ECO:0000256" key="5">
    <source>
        <dbReference type="ARBA" id="ARBA00022674"/>
    </source>
</evidence>
<keyword evidence="11 20" id="KW-0106">Calcium</keyword>
<dbReference type="PROSITE" id="PS01285">
    <property type="entry name" value="FA58C_1"/>
    <property type="match status" value="2"/>
</dbReference>
<protein>
    <recommendedName>
        <fullName evidence="20">Neuropilin</fullName>
    </recommendedName>
</protein>
<dbReference type="FunFam" id="2.60.120.260:FF:000002">
    <property type="entry name" value="Coagulation factor VIII"/>
    <property type="match status" value="1"/>
</dbReference>
<dbReference type="Gene3D" id="2.60.120.200">
    <property type="match status" value="1"/>
</dbReference>
<organism evidence="28 29">
    <name type="scientific">Astatotilapia calliptera</name>
    <name type="common">Eastern happy</name>
    <name type="synonym">Chromis callipterus</name>
    <dbReference type="NCBI Taxonomy" id="8154"/>
    <lineage>
        <taxon>Eukaryota</taxon>
        <taxon>Metazoa</taxon>
        <taxon>Chordata</taxon>
        <taxon>Craniata</taxon>
        <taxon>Vertebrata</taxon>
        <taxon>Euteleostomi</taxon>
        <taxon>Actinopterygii</taxon>
        <taxon>Neopterygii</taxon>
        <taxon>Teleostei</taxon>
        <taxon>Neoteleostei</taxon>
        <taxon>Acanthomorphata</taxon>
        <taxon>Ovalentaria</taxon>
        <taxon>Cichlomorphae</taxon>
        <taxon>Cichliformes</taxon>
        <taxon>Cichlidae</taxon>
        <taxon>African cichlids</taxon>
        <taxon>Pseudocrenilabrinae</taxon>
        <taxon>Haplochromini</taxon>
        <taxon>Astatotilapia</taxon>
    </lineage>
</organism>
<dbReference type="GO" id="GO:0048010">
    <property type="term" value="P:vascular endothelial growth factor receptor signaling pathway"/>
    <property type="evidence" value="ECO:0007669"/>
    <property type="project" value="TreeGrafter"/>
</dbReference>
<feature type="domain" description="F5/8 type C" evidence="26">
    <location>
        <begin position="437"/>
        <end position="589"/>
    </location>
</feature>
<dbReference type="PANTHER" id="PTHR46806:SF4">
    <property type="entry name" value="NEUROPILIN-1"/>
    <property type="match status" value="1"/>
</dbReference>
<dbReference type="InterPro" id="IPR035914">
    <property type="entry name" value="Sperma_CUB_dom_sf"/>
</dbReference>
<dbReference type="PROSITE" id="PS50060">
    <property type="entry name" value="MAM_2"/>
    <property type="match status" value="1"/>
</dbReference>
<dbReference type="InterPro" id="IPR000859">
    <property type="entry name" value="CUB_dom"/>
</dbReference>
<feature type="transmembrane region" description="Helical" evidence="24">
    <location>
        <begin position="834"/>
        <end position="859"/>
    </location>
</feature>
<evidence type="ECO:0000259" key="26">
    <source>
        <dbReference type="PROSITE" id="PS50022"/>
    </source>
</evidence>
<dbReference type="SMART" id="SM00042">
    <property type="entry name" value="CUB"/>
    <property type="match status" value="2"/>
</dbReference>
<evidence type="ECO:0000313" key="29">
    <source>
        <dbReference type="Proteomes" id="UP000265100"/>
    </source>
</evidence>
<evidence type="ECO:0000256" key="8">
    <source>
        <dbReference type="ARBA" id="ARBA00022729"/>
    </source>
</evidence>
<evidence type="ECO:0000256" key="24">
    <source>
        <dbReference type="SAM" id="Phobius"/>
    </source>
</evidence>
<dbReference type="CDD" id="cd00057">
    <property type="entry name" value="FA58C"/>
    <property type="match status" value="2"/>
</dbReference>
<dbReference type="PROSITE" id="PS01286">
    <property type="entry name" value="FA58C_2"/>
    <property type="match status" value="2"/>
</dbReference>
<feature type="binding site" evidence="21">
    <location>
        <position position="196"/>
    </location>
    <ligand>
        <name>Ca(2+)</name>
        <dbReference type="ChEBI" id="CHEBI:29108"/>
    </ligand>
</feature>
<dbReference type="Gene3D" id="2.60.120.290">
    <property type="entry name" value="Spermadhesin, CUB domain"/>
    <property type="match status" value="2"/>
</dbReference>
<keyword evidence="14 24" id="KW-1133">Transmembrane helix</keyword>
<evidence type="ECO:0000256" key="9">
    <source>
        <dbReference type="ARBA" id="ARBA00022737"/>
    </source>
</evidence>
<dbReference type="GO" id="GO:0030424">
    <property type="term" value="C:axon"/>
    <property type="evidence" value="ECO:0007669"/>
    <property type="project" value="TreeGrafter"/>
</dbReference>
<proteinExistence type="inferred from homology"/>
<feature type="binding site" evidence="21">
    <location>
        <position position="251"/>
    </location>
    <ligand>
        <name>Ca(2+)</name>
        <dbReference type="ChEBI" id="CHEBI:29108"/>
    </ligand>
</feature>
<evidence type="ECO:0000256" key="22">
    <source>
        <dbReference type="PIRSR" id="PIRSR036960-2"/>
    </source>
</evidence>
<name>A0A3P8ND17_ASTCA</name>
<dbReference type="GO" id="GO:0008201">
    <property type="term" value="F:heparin binding"/>
    <property type="evidence" value="ECO:0007669"/>
    <property type="project" value="UniProtKB-KW"/>
</dbReference>
<keyword evidence="4" id="KW-0037">Angiogenesis</keyword>
<dbReference type="GO" id="GO:0005925">
    <property type="term" value="C:focal adhesion"/>
    <property type="evidence" value="ECO:0007669"/>
    <property type="project" value="TreeGrafter"/>
</dbReference>
<dbReference type="SUPFAM" id="SSF49854">
    <property type="entry name" value="Spermadhesin, CUB domain"/>
    <property type="match status" value="2"/>
</dbReference>
<comment type="caution">
    <text evidence="23">Lacks conserved residue(s) required for the propagation of feature annotation.</text>
</comment>
<dbReference type="Pfam" id="PF00431">
    <property type="entry name" value="CUB"/>
    <property type="match status" value="2"/>
</dbReference>
<evidence type="ECO:0000259" key="25">
    <source>
        <dbReference type="PROSITE" id="PS01180"/>
    </source>
</evidence>
<dbReference type="Gene3D" id="2.60.120.260">
    <property type="entry name" value="Galactose-binding domain-like"/>
    <property type="match status" value="2"/>
</dbReference>
<dbReference type="GO" id="GO:0051491">
    <property type="term" value="P:positive regulation of filopodium assembly"/>
    <property type="evidence" value="ECO:0007669"/>
    <property type="project" value="TreeGrafter"/>
</dbReference>
<dbReference type="InterPro" id="IPR000421">
    <property type="entry name" value="FA58C"/>
</dbReference>
<evidence type="ECO:0000256" key="6">
    <source>
        <dbReference type="ARBA" id="ARBA00022692"/>
    </source>
</evidence>
<dbReference type="PROSITE" id="PS01180">
    <property type="entry name" value="CUB"/>
    <property type="match status" value="2"/>
</dbReference>
<feature type="disulfide bond" evidence="22">
    <location>
        <begin position="281"/>
        <end position="430"/>
    </location>
</feature>
<evidence type="ECO:0000256" key="2">
    <source>
        <dbReference type="ARBA" id="ARBA00006078"/>
    </source>
</evidence>
<keyword evidence="3 20" id="KW-0217">Developmental protein</keyword>
<evidence type="ECO:0000259" key="27">
    <source>
        <dbReference type="PROSITE" id="PS50060"/>
    </source>
</evidence>
<dbReference type="CDD" id="cd00041">
    <property type="entry name" value="CUB"/>
    <property type="match status" value="2"/>
</dbReference>
<evidence type="ECO:0000313" key="28">
    <source>
        <dbReference type="Ensembl" id="ENSACLP00000002690.2"/>
    </source>
</evidence>
<reference evidence="29" key="2">
    <citation type="submission" date="2023-03" db="EMBL/GenBank/DDBJ databases">
        <authorList>
            <consortium name="Wellcome Sanger Institute Data Sharing"/>
        </authorList>
    </citation>
    <scope>NUCLEOTIDE SEQUENCE [LARGE SCALE GENOMIC DNA]</scope>
</reference>
<keyword evidence="6 24" id="KW-0812">Transmembrane</keyword>
<evidence type="ECO:0000256" key="3">
    <source>
        <dbReference type="ARBA" id="ARBA00022473"/>
    </source>
</evidence>
<evidence type="ECO:0000256" key="17">
    <source>
        <dbReference type="ARBA" id="ARBA00023170"/>
    </source>
</evidence>
<evidence type="ECO:0000256" key="13">
    <source>
        <dbReference type="ARBA" id="ARBA00022974"/>
    </source>
</evidence>
<evidence type="ECO:0000256" key="15">
    <source>
        <dbReference type="ARBA" id="ARBA00023136"/>
    </source>
</evidence>
<reference evidence="28" key="3">
    <citation type="submission" date="2025-08" db="UniProtKB">
        <authorList>
            <consortium name="Ensembl"/>
        </authorList>
    </citation>
    <scope>IDENTIFICATION</scope>
</reference>
<keyword evidence="13" id="KW-0654">Proteoglycan</keyword>
<dbReference type="PANTHER" id="PTHR46806">
    <property type="entry name" value="F5/8 TYPE C DOMAIN-CONTAINING PROTEIN"/>
    <property type="match status" value="1"/>
</dbReference>
<feature type="disulfide bond" evidence="22 23">
    <location>
        <begin position="28"/>
        <end position="55"/>
    </location>
</feature>
<dbReference type="FunFam" id="2.60.120.290:FF:000010">
    <property type="entry name" value="Neuropilin"/>
    <property type="match status" value="1"/>
</dbReference>
<dbReference type="SMART" id="SM00137">
    <property type="entry name" value="MAM"/>
    <property type="match status" value="1"/>
</dbReference>
<evidence type="ECO:0000256" key="11">
    <source>
        <dbReference type="ARBA" id="ARBA00022837"/>
    </source>
</evidence>
<dbReference type="GO" id="GO:0005021">
    <property type="term" value="F:vascular endothelial growth factor receptor activity"/>
    <property type="evidence" value="ECO:0007669"/>
    <property type="project" value="InterPro"/>
</dbReference>
<evidence type="ECO:0000256" key="21">
    <source>
        <dbReference type="PIRSR" id="PIRSR036960-1"/>
    </source>
</evidence>
<evidence type="ECO:0000256" key="12">
    <source>
        <dbReference type="ARBA" id="ARBA00022902"/>
    </source>
</evidence>
<feature type="domain" description="CUB" evidence="25">
    <location>
        <begin position="28"/>
        <end position="142"/>
    </location>
</feature>
<reference evidence="28 29" key="1">
    <citation type="submission" date="2018-05" db="EMBL/GenBank/DDBJ databases">
        <authorList>
            <person name="Datahose"/>
        </authorList>
    </citation>
    <scope>NUCLEOTIDE SEQUENCE</scope>
</reference>
<keyword evidence="16 22" id="KW-1015">Disulfide bond</keyword>
<dbReference type="GO" id="GO:0005886">
    <property type="term" value="C:plasma membrane"/>
    <property type="evidence" value="ECO:0007669"/>
    <property type="project" value="TreeGrafter"/>
</dbReference>
<evidence type="ECO:0000256" key="19">
    <source>
        <dbReference type="ARBA" id="ARBA00023207"/>
    </source>
</evidence>
<dbReference type="GO" id="GO:0002040">
    <property type="term" value="P:sprouting angiogenesis"/>
    <property type="evidence" value="ECO:0007669"/>
    <property type="project" value="TreeGrafter"/>
</dbReference>
<evidence type="ECO:0000256" key="20">
    <source>
        <dbReference type="PIRNR" id="PIRNR036960"/>
    </source>
</evidence>
<dbReference type="GeneTree" id="ENSGT00940000157169"/>
<dbReference type="Pfam" id="PF00629">
    <property type="entry name" value="MAM"/>
    <property type="match status" value="1"/>
</dbReference>
<dbReference type="PROSITE" id="PS50022">
    <property type="entry name" value="FA58C_3"/>
    <property type="match status" value="2"/>
</dbReference>
<keyword evidence="10 20" id="KW-0221">Differentiation</keyword>
<accession>A0A3P8ND17</accession>
<dbReference type="Ensembl" id="ENSACLT00000002747.2">
    <property type="protein sequence ID" value="ENSACLP00000002690.2"/>
    <property type="gene ID" value="ENSACLG00000001814.2"/>
</dbReference>
<dbReference type="Pfam" id="PF00754">
    <property type="entry name" value="F5_F8_type_C"/>
    <property type="match status" value="2"/>
</dbReference>
<keyword evidence="12 20" id="KW-0524">Neurogenesis</keyword>
<dbReference type="AlphaFoldDB" id="A0A3P8ND17"/>
<keyword evidence="15 20" id="KW-0472">Membrane</keyword>
<evidence type="ECO:0000256" key="16">
    <source>
        <dbReference type="ARBA" id="ARBA00023157"/>
    </source>
</evidence>
<keyword evidence="29" id="KW-1185">Reference proteome</keyword>
<dbReference type="FunFam" id="2.60.120.260:FF:000013">
    <property type="entry name" value="Neuropilin"/>
    <property type="match status" value="1"/>
</dbReference>
<dbReference type="GO" id="GO:0017154">
    <property type="term" value="F:semaphorin receptor activity"/>
    <property type="evidence" value="ECO:0007669"/>
    <property type="project" value="InterPro"/>
</dbReference>
<evidence type="ECO:0000256" key="10">
    <source>
        <dbReference type="ARBA" id="ARBA00022782"/>
    </source>
</evidence>
<keyword evidence="18" id="KW-0325">Glycoprotein</keyword>
<gene>
    <name evidence="28" type="primary">NRP1</name>
</gene>
<dbReference type="InterPro" id="IPR013320">
    <property type="entry name" value="ConA-like_dom_sf"/>
</dbReference>
<reference evidence="28" key="4">
    <citation type="submission" date="2025-09" db="UniProtKB">
        <authorList>
            <consortium name="Ensembl"/>
        </authorList>
    </citation>
    <scope>IDENTIFICATION</scope>
</reference>
<keyword evidence="19" id="KW-0357">Heparan sulfate</keyword>
<dbReference type="InterPro" id="IPR000998">
    <property type="entry name" value="MAM_dom"/>
</dbReference>
<dbReference type="Bgee" id="ENSACLG00000001814">
    <property type="expression patterns" value="Expressed in spleen and 7 other cell types or tissues"/>
</dbReference>
<evidence type="ECO:0000256" key="7">
    <source>
        <dbReference type="ARBA" id="ARBA00022723"/>
    </source>
</evidence>
<keyword evidence="8" id="KW-0732">Signal</keyword>
<dbReference type="InterPro" id="IPR050633">
    <property type="entry name" value="Neuropilin_MCO_CoagFactor"/>
</dbReference>
<feature type="disulfide bond" evidence="22">
    <location>
        <begin position="437"/>
        <end position="589"/>
    </location>
</feature>
<comment type="subcellular location">
    <subcellularLocation>
        <location evidence="1">Membrane</location>
        <topology evidence="1">Single-pass type I membrane protein</topology>
    </subcellularLocation>
</comment>
<dbReference type="CDD" id="cd06263">
    <property type="entry name" value="MAM"/>
    <property type="match status" value="1"/>
</dbReference>
<feature type="domain" description="CUB" evidence="25">
    <location>
        <begin position="148"/>
        <end position="266"/>
    </location>
</feature>
<evidence type="ECO:0000256" key="1">
    <source>
        <dbReference type="ARBA" id="ARBA00004479"/>
    </source>
</evidence>
<dbReference type="SUPFAM" id="SSF49785">
    <property type="entry name" value="Galactose-binding domain-like"/>
    <property type="match status" value="2"/>
</dbReference>
<evidence type="ECO:0000256" key="18">
    <source>
        <dbReference type="ARBA" id="ARBA00023180"/>
    </source>
</evidence>
<dbReference type="GO" id="GO:0009611">
    <property type="term" value="P:response to wounding"/>
    <property type="evidence" value="ECO:0007669"/>
    <property type="project" value="TreeGrafter"/>
</dbReference>
<keyword evidence="7 21" id="KW-0479">Metal-binding</keyword>
<dbReference type="InterPro" id="IPR008979">
    <property type="entry name" value="Galactose-bd-like_sf"/>
</dbReference>
<dbReference type="GO" id="GO:0046872">
    <property type="term" value="F:metal ion binding"/>
    <property type="evidence" value="ECO:0007669"/>
    <property type="project" value="UniProtKB-UniRule"/>
</dbReference>
<dbReference type="GO" id="GO:0001570">
    <property type="term" value="P:vasculogenesis"/>
    <property type="evidence" value="ECO:0007669"/>
    <property type="project" value="TreeGrafter"/>
</dbReference>
<dbReference type="SUPFAM" id="SSF49899">
    <property type="entry name" value="Concanavalin A-like lectins/glucanases"/>
    <property type="match status" value="1"/>
</dbReference>
<feature type="domain" description="MAM" evidence="27">
    <location>
        <begin position="651"/>
        <end position="810"/>
    </location>
</feature>
<dbReference type="FunFam" id="2.60.120.290:FF:000003">
    <property type="entry name" value="Neuropilin"/>
    <property type="match status" value="1"/>
</dbReference>
<keyword evidence="17 20" id="KW-0675">Receptor</keyword>
<dbReference type="InterPro" id="IPR022579">
    <property type="entry name" value="Neuropilin_C"/>
</dbReference>
<comment type="similarity">
    <text evidence="2 20">Belongs to the neuropilin family.</text>
</comment>
<feature type="disulfide bond" evidence="22">
    <location>
        <begin position="148"/>
        <end position="174"/>
    </location>
</feature>
<feature type="domain" description="F5/8 type C" evidence="26">
    <location>
        <begin position="281"/>
        <end position="430"/>
    </location>
</feature>
<dbReference type="PIRSF" id="PIRSF036960">
    <property type="entry name" value="Neuropilin"/>
    <property type="match status" value="1"/>
</dbReference>
<sequence length="900" mass="100221">RLQTSAQKVNLSPLTEQLSCFFCGVDKCGGSIEMHAADYLTSPGYPSAYPPSQQCVWVITAPEAGQKILINFNPHFDLEDRDCKYDYVEVYNGGDESSPMLGKFCGKIAPSPIISTGGQLLIKFVSDYETHGAGFSVRYEVFKTGPECSRNFTAPSGVIKTPGFPEKYPNNLECTFMIFAPKMTEIVVEFDSFDMEPDTTPPPGALCRYDWLEIWDGFPAVGPHIGRYCGQTSPGRVISYTGILSMTITTDNAIAREGFSANYTIRERTLPSGHEDEDFACMEPLGMESGEISSDQITASSQYNSNWSPERSRLNYQENGWTPSDDNMREWIQVDLGFLRFVKAIGTQGAISKETKKHYYVRTYKVDLSSNGEDWVAVKDGSKQKIFLGNDNPTDEVHSHLPKPTLARYIRIRPMSWEQGICMRFEIYGCRTSDYPCAGMLGMVSGQISDAQISASSYADRGWVAENARLLTGRSGWTGQSTKQPFKNEWLQVDLGQDKTVTGVVIQGGKHRDRNVFMKKFKVGHSLDGEEWTMVKEENTTRVKVFLGNQNHDTPELRSIGPLITRLIRIYPERATNEGVGLRLELLGCELEGESLLPQTDLSVRRSAVCHKDIKNGIKPVMWSKFELDQITLENLTALFLCLFATAYLWFACNFDFSSFCGWTRETGTGAEWIIQANGAPAVHRGPPLDHMGSKTGEDEDKEEKVARLASLPITSPDSDLCMAFWYHMVGEHAGALHIKHRKETEEGQILWTLSGHQGSRWREGRVILPHSSIPYQVVVEGIADRRSLGYIAVDNIQIMDGVRAEDCKAMDTYSQENSPLGSPGNMLKTLDPILITIIAMSALGVFLGAICGVVLYCACSQGSMTDRNLSALENYNFELVDGVKLKKDKINGQTNYSEA</sequence>
<feature type="binding site" evidence="21">
    <location>
        <position position="210"/>
    </location>
    <ligand>
        <name>Ca(2+)</name>
        <dbReference type="ChEBI" id="CHEBI:29108"/>
    </ligand>
</feature>
<dbReference type="GO" id="GO:0001755">
    <property type="term" value="P:neural crest cell migration"/>
    <property type="evidence" value="ECO:0007669"/>
    <property type="project" value="TreeGrafter"/>
</dbReference>
<keyword evidence="9" id="KW-0677">Repeat</keyword>
<dbReference type="SMART" id="SM00231">
    <property type="entry name" value="FA58C"/>
    <property type="match status" value="2"/>
</dbReference>
<dbReference type="Proteomes" id="UP000265100">
    <property type="component" value="Chromosome 18"/>
</dbReference>
<feature type="disulfide bond" evidence="22">
    <location>
        <begin position="207"/>
        <end position="229"/>
    </location>
</feature>
<dbReference type="GO" id="GO:0010595">
    <property type="term" value="P:positive regulation of endothelial cell migration"/>
    <property type="evidence" value="ECO:0007669"/>
    <property type="project" value="TreeGrafter"/>
</dbReference>
<evidence type="ECO:0000256" key="4">
    <source>
        <dbReference type="ARBA" id="ARBA00022657"/>
    </source>
</evidence>
<feature type="disulfide bond" evidence="22">
    <location>
        <begin position="83"/>
        <end position="105"/>
    </location>
</feature>
<evidence type="ECO:0000256" key="23">
    <source>
        <dbReference type="PROSITE-ProRule" id="PRU00059"/>
    </source>
</evidence>
<dbReference type="GO" id="GO:0030947">
    <property type="term" value="P:regulation of vascular endothelial growth factor receptor signaling pathway"/>
    <property type="evidence" value="ECO:0007669"/>
    <property type="project" value="TreeGrafter"/>
</dbReference>
<dbReference type="GO" id="GO:0038085">
    <property type="term" value="F:vascular endothelial growth factor binding"/>
    <property type="evidence" value="ECO:0007669"/>
    <property type="project" value="TreeGrafter"/>
</dbReference>